<dbReference type="PANTHER" id="PTHR24223:SF443">
    <property type="entry name" value="MULTIDRUG-RESISTANCE LIKE PROTEIN 1, ISOFORM I"/>
    <property type="match status" value="1"/>
</dbReference>
<dbReference type="InterPro" id="IPR003593">
    <property type="entry name" value="AAA+_ATPase"/>
</dbReference>
<evidence type="ECO:0000259" key="14">
    <source>
        <dbReference type="PROSITE" id="PS50929"/>
    </source>
</evidence>
<dbReference type="InterPro" id="IPR003439">
    <property type="entry name" value="ABC_transporter-like_ATP-bd"/>
</dbReference>
<dbReference type="CDD" id="cd18580">
    <property type="entry name" value="ABC_6TM_ABCC_D2"/>
    <property type="match status" value="2"/>
</dbReference>
<evidence type="ECO:0000256" key="2">
    <source>
        <dbReference type="ARBA" id="ARBA00009726"/>
    </source>
</evidence>
<dbReference type="GO" id="GO:0016887">
    <property type="term" value="F:ATP hydrolysis activity"/>
    <property type="evidence" value="ECO:0007669"/>
    <property type="project" value="InterPro"/>
</dbReference>
<protein>
    <recommendedName>
        <fullName evidence="17">Multidrug resistance-associated protein 1</fullName>
    </recommendedName>
</protein>
<feature type="transmembrane region" description="Helical" evidence="12">
    <location>
        <begin position="362"/>
        <end position="383"/>
    </location>
</feature>
<accession>A0A3R7AV94</accession>
<dbReference type="InterPro" id="IPR050173">
    <property type="entry name" value="ABC_transporter_C-like"/>
</dbReference>
<feature type="domain" description="ABC transmembrane type-1" evidence="14">
    <location>
        <begin position="730"/>
        <end position="1010"/>
    </location>
</feature>
<dbReference type="Gene3D" id="1.20.1560.10">
    <property type="entry name" value="ABC transporter type 1, transmembrane domain"/>
    <property type="match status" value="4"/>
</dbReference>
<keyword evidence="6" id="KW-0677">Repeat</keyword>
<dbReference type="InterPro" id="IPR017871">
    <property type="entry name" value="ABC_transporter-like_CS"/>
</dbReference>
<feature type="transmembrane region" description="Helical" evidence="12">
    <location>
        <begin position="2225"/>
        <end position="2246"/>
    </location>
</feature>
<feature type="transmembrane region" description="Helical" evidence="12">
    <location>
        <begin position="1576"/>
        <end position="1597"/>
    </location>
</feature>
<dbReference type="InterPro" id="IPR044746">
    <property type="entry name" value="ABCC_6TM_D1"/>
</dbReference>
<evidence type="ECO:0000256" key="11">
    <source>
        <dbReference type="SAM" id="MobiDB-lite"/>
    </source>
</evidence>
<feature type="domain" description="ABC transporter" evidence="13">
    <location>
        <begin position="2290"/>
        <end position="2524"/>
    </location>
</feature>
<keyword evidence="8" id="KW-0067">ATP-binding</keyword>
<feature type="transmembrane region" description="Helical" evidence="12">
    <location>
        <begin position="322"/>
        <end position="342"/>
    </location>
</feature>
<dbReference type="FunFam" id="3.40.50.300:FF:000163">
    <property type="entry name" value="Multidrug resistance-associated protein member 4"/>
    <property type="match status" value="1"/>
</dbReference>
<comment type="subcellular location">
    <subcellularLocation>
        <location evidence="1">Vacuole membrane</location>
        <topology evidence="1">Multi-pass membrane protein</topology>
    </subcellularLocation>
</comment>
<feature type="transmembrane region" description="Helical" evidence="12">
    <location>
        <begin position="1309"/>
        <end position="1328"/>
    </location>
</feature>
<feature type="transmembrane region" description="Helical" evidence="12">
    <location>
        <begin position="868"/>
        <end position="886"/>
    </location>
</feature>
<keyword evidence="3" id="KW-0813">Transport</keyword>
<evidence type="ECO:0000256" key="9">
    <source>
        <dbReference type="ARBA" id="ARBA00022989"/>
    </source>
</evidence>
<dbReference type="PROSITE" id="PS00211">
    <property type="entry name" value="ABC_TRANSPORTER_1"/>
    <property type="match status" value="1"/>
</dbReference>
<evidence type="ECO:0000256" key="4">
    <source>
        <dbReference type="ARBA" id="ARBA00022554"/>
    </source>
</evidence>
<feature type="region of interest" description="Disordered" evidence="11">
    <location>
        <begin position="1842"/>
        <end position="1886"/>
    </location>
</feature>
<dbReference type="GO" id="GO:0005524">
    <property type="term" value="F:ATP binding"/>
    <property type="evidence" value="ECO:0007669"/>
    <property type="project" value="UniProtKB-KW"/>
</dbReference>
<dbReference type="InterPro" id="IPR011527">
    <property type="entry name" value="ABC1_TM_dom"/>
</dbReference>
<sequence>MAPPPTTKYNSVQHVKPPPEIVSRHPAERAGFASKAFLAWASPLLHVGSLRRLDIQDLWPLEASNQSVTVSSAFEISFVQSRSVLSAFLSSHGVAVAVVGAMQVVIISMTYVGPMAVKQILQAIEGSDFHMMVVVQALVMLVASKIVSAFVTAHADLITQRMVLRCTSALQHLLFLKTLRLDATRRREKTAGDIANLFSSDMQWITAFATTVNQVWTAPVRVVVTLLMLYNVIGWAAFVGSGALALAFAINHGITIVQRRILATYMVKKDGRMKAVAEIFGNMKVVKLQAEEVRLEAKVTALRHAEMQTLGTYVLAEATQTALLFTTPVLVTLVSFYTYTIVMQETLSVSKIFTAMSLFSLLKYPMMGLPQAIVALMQALVAVDRMEEFLNYDDKPVSATAPITGSSQPAIQVTDATFGWDAKTSVFRRLSLRIGRGELVVLHGAVSQGKSSLCAALLGEMVTQSGAVALRGSVAYVPQQPWIQHMTIRDNILFGQPYDRVKYHRVVDACALTSDFASFPAGDRMEIGQKGVNLSGGQQARISLARACYSDADIFILDAPLAALDASVQRQVFSKCILGLLAHKTVLLVSHNVDVITSPAVNQTMELVDNGTVVQTVVSPKHMEPEFEPTLSSPPSPLMHEAEDDYNARADTAALEGLNLLRSPVPMPPNTPLFVGDIDDHQADVDEQRILSGKLIVEESRSEGRVSGAVFWTYAQACGGWPLLVVLGPLLLSYSGVQVASDLWLSRWSNTASKVSPETFLAESSYYLTVYSLLVLTGCGVAVGRAALSWAAGLAASRVLFDRMTAALFRVPMAFFDTNPVGRVLNRYGNDMTAIDTRIPSLAGAFLTLTVSSAFAVGTMVWAMKSMALLIVPLLVYYYRMASFYLQSARAIERVNTVTKSPLLNLTAEIIDGAHVVRAFGPHHVERLVRLHHANVDRNNQAFYTAKVANQWFILRTQLFSACMMLFLGLALVVMRGYLSPGVVGLILNYSFQIFPVLEMVVFIWSMLETQMVAPERIVEYMALPSEPMRVVPGAVSQLWPSSGDIVFENVSFRYKATDPLVLKNVSVHIKGGEKVGLVGRTGAGKSSLTMALFHMHGVAGGGIRIDGVDITSVGVHTLRSRLAIIPQSPVLFQGTLRMYLDPNDEFTDDQLWASLHKVQLAHRFNGGKKLEWAVDECGANFSVGERQILCLARALLRQARVVVLDEATAATDAATDRHLQQLIRTEFEHSTVLIIAHRLASVRHCDRIMVFEKGPLLTLGHERRLDPADMWPLQSDNKCVSVSAIFEPKFRASRSILWAIFSTHRRDLFLVALLQAISLGGTLFAPVVLKEILQQLESSTGFDLQAVLWYVFALVAAKLVQALASTHSNLKNQLVMVRITSALQHLLFQKALRLASSCRRDKSTGEVANLFSSDIQWIIGFAISSNQVWLLPLQVAVTLVLLYNLLGWASLLGSATIFVVLVGNHFLAMAQKRILQALMELKDDRMKSVNEVFGAMQVIKFNAWEEKFEAKIHGQRALELDQVWNLFALQATQMAIMYIAPVAVTITSFATYTLVMHETLSASKMFTALSLFALLRYPLSALPQVVASLLQALVAIQRFMDFLSMDEHDSTVVLTPHTVSSSQLGLYHANSVHVHIDNASFGWAPQCPIYFHWNLTVKRGELAVVHGHVGQGKSSLCSALLGEMIKVDGAVYVGGSVGYFSQQPWIQNLTVRENILFGKPYDRVKYHNVIEACALTKDLAAFPAGDRTEIGQKGVNVSGGQKARISLARACYSDADIFILDSPLSAVDAIVQNEIFTKCFLGLLRHKTVLLVTHSPEIIASPHVDRLIEIVDGNLLVMEKHKTPRDSSSKDDRLPPPLVPPLRASRSHEWSDNDNGLGDGDDDDVEASARIHNHDLFITPTASSPFPLQYDGAVFTPVDLISSATFEDHHGKLIFDEERSEGRVSSAVFQGYLDAIGGWPVVATWVLLLSSWQLLIVSSDLWLSRWTSVAASSAAEDDDDAAVAGTSTYYLCVYAALSASGVVMTVLRTYTILMSCLRASRRLFDAMNKALLRAPMRFFDTNPLGRLLNRFSNDMNTVDTQLPLLLSGMLALVFMTLFQLGTTLVVIRYMGLVIVPLLYMYLRMAAFFVHPARAIERVNKTTKSPMLNLISEAIEGTLVVRAFGPNQVRRFHRMHHRNVDTNNQAYVAAQVVNQWFSLRIQLLSTVLLLVISLSLVFLRDVLSPGLIGLVFSYLFTILPWFEIIVNLWSSFETFMVGPERVSEYAHLAIEPPRVVSGAVPASWPSSGDIQFEHVSFRYKPHDPLVLQDVVAHIRSGEKIGIVGRTGAGKSSLTMALFRINDVASGVIRVDGVDIATVGVKTLRTAIAIIPQNPVLFKGSLRNYLDPFDEFSDADLWDALAHVRLGGRIGAVAGGLDSPVEENGENFSVGERQMLCMGRALLRQARIVVMDEATAAIDHNTDQALQHVIRTEFASSTVLTIAHRLDTVLDSDRIFVFDYGRLVQCDAPAALIEAGTGIFYELCHEGGYLDKVVGSTPK</sequence>
<feature type="transmembrane region" description="Helical" evidence="12">
    <location>
        <begin position="1453"/>
        <end position="1471"/>
    </location>
</feature>
<feature type="domain" description="ABC transmembrane type-1" evidence="14">
    <location>
        <begin position="1967"/>
        <end position="2254"/>
    </location>
</feature>
<dbReference type="InterPro" id="IPR044726">
    <property type="entry name" value="ABCC_6TM_D2"/>
</dbReference>
<dbReference type="FunFam" id="3.40.50.300:FF:000997">
    <property type="entry name" value="Multidrug resistance-associated protein 1"/>
    <property type="match status" value="2"/>
</dbReference>
<feature type="domain" description="ABC transporter" evidence="13">
    <location>
        <begin position="1046"/>
        <end position="1279"/>
    </location>
</feature>
<evidence type="ECO:0000313" key="16">
    <source>
        <dbReference type="Proteomes" id="UP000283543"/>
    </source>
</evidence>
<dbReference type="GO" id="GO:0005774">
    <property type="term" value="C:vacuolar membrane"/>
    <property type="evidence" value="ECO:0007669"/>
    <property type="project" value="UniProtKB-SubCell"/>
</dbReference>
<reference evidence="15 16" key="1">
    <citation type="submission" date="2018-08" db="EMBL/GenBank/DDBJ databases">
        <title>Aphanomyces genome sequencing and annotation.</title>
        <authorList>
            <person name="Minardi D."/>
            <person name="Oidtmann B."/>
            <person name="Van Der Giezen M."/>
            <person name="Studholme D.J."/>
        </authorList>
    </citation>
    <scope>NUCLEOTIDE SEQUENCE [LARGE SCALE GENOMIC DNA]</scope>
    <source>
        <strain evidence="15 16">Si</strain>
    </source>
</reference>
<feature type="transmembrane region" description="Helical" evidence="12">
    <location>
        <begin position="2083"/>
        <end position="2101"/>
    </location>
</feature>
<feature type="transmembrane region" description="Helical" evidence="12">
    <location>
        <begin position="1953"/>
        <end position="1977"/>
    </location>
</feature>
<dbReference type="GO" id="GO:0140359">
    <property type="term" value="F:ABC-type transporter activity"/>
    <property type="evidence" value="ECO:0007669"/>
    <property type="project" value="InterPro"/>
</dbReference>
<evidence type="ECO:0000256" key="10">
    <source>
        <dbReference type="ARBA" id="ARBA00023136"/>
    </source>
</evidence>
<dbReference type="Pfam" id="PF00005">
    <property type="entry name" value="ABC_tran"/>
    <property type="match status" value="4"/>
</dbReference>
<feature type="transmembrane region" description="Helical" evidence="12">
    <location>
        <begin position="1348"/>
        <end position="1365"/>
    </location>
</feature>
<evidence type="ECO:0000256" key="7">
    <source>
        <dbReference type="ARBA" id="ARBA00022741"/>
    </source>
</evidence>
<dbReference type="SMART" id="SM00382">
    <property type="entry name" value="AAA"/>
    <property type="match status" value="4"/>
</dbReference>
<feature type="transmembrane region" description="Helical" evidence="12">
    <location>
        <begin position="228"/>
        <end position="250"/>
    </location>
</feature>
<feature type="transmembrane region" description="Helical" evidence="12">
    <location>
        <begin position="709"/>
        <end position="732"/>
    </location>
</feature>
<feature type="domain" description="ABC transporter" evidence="13">
    <location>
        <begin position="411"/>
        <end position="635"/>
    </location>
</feature>
<keyword evidence="5 12" id="KW-0812">Transmembrane</keyword>
<dbReference type="CDD" id="cd03244">
    <property type="entry name" value="ABCC_MRP_domain2"/>
    <property type="match status" value="2"/>
</dbReference>
<keyword evidence="9 12" id="KW-1133">Transmembrane helix</keyword>
<evidence type="ECO:0000256" key="6">
    <source>
        <dbReference type="ARBA" id="ARBA00022737"/>
    </source>
</evidence>
<dbReference type="CDD" id="cd18579">
    <property type="entry name" value="ABC_6TM_ABCC_D1"/>
    <property type="match status" value="2"/>
</dbReference>
<feature type="domain" description="ABC transmembrane type-1" evidence="14">
    <location>
        <begin position="97"/>
        <end position="378"/>
    </location>
</feature>
<dbReference type="InterPro" id="IPR036640">
    <property type="entry name" value="ABC1_TM_sf"/>
</dbReference>
<dbReference type="VEuPathDB" id="FungiDB:H257_01893"/>
<keyword evidence="10 12" id="KW-0472">Membrane</keyword>
<feature type="transmembrane region" description="Helical" evidence="12">
    <location>
        <begin position="990"/>
        <end position="1008"/>
    </location>
</feature>
<feature type="transmembrane region" description="Helical" evidence="12">
    <location>
        <begin position="1536"/>
        <end position="1556"/>
    </location>
</feature>
<dbReference type="PROSITE" id="PS50929">
    <property type="entry name" value="ABC_TM1F"/>
    <property type="match status" value="4"/>
</dbReference>
<evidence type="ECO:0008006" key="17">
    <source>
        <dbReference type="Google" id="ProtNLM"/>
    </source>
</evidence>
<proteinExistence type="inferred from homology"/>
<feature type="transmembrane region" description="Helical" evidence="12">
    <location>
        <begin position="129"/>
        <end position="153"/>
    </location>
</feature>
<gene>
    <name evidence="15" type="ORF">DYB34_002756</name>
</gene>
<feature type="transmembrane region" description="Helical" evidence="12">
    <location>
        <begin position="842"/>
        <end position="862"/>
    </location>
</feature>
<dbReference type="SUPFAM" id="SSF90123">
    <property type="entry name" value="ABC transporter transmembrane region"/>
    <property type="match status" value="4"/>
</dbReference>
<evidence type="ECO:0000256" key="3">
    <source>
        <dbReference type="ARBA" id="ARBA00022448"/>
    </source>
</evidence>
<feature type="transmembrane region" description="Helical" evidence="12">
    <location>
        <begin position="2009"/>
        <end position="2034"/>
    </location>
</feature>
<dbReference type="FunFam" id="1.20.1560.10:FF:000020">
    <property type="entry name" value="ABC metal ion transporter"/>
    <property type="match status" value="1"/>
</dbReference>
<dbReference type="Gene3D" id="3.40.50.300">
    <property type="entry name" value="P-loop containing nucleotide triphosphate hydrolases"/>
    <property type="match status" value="4"/>
</dbReference>
<evidence type="ECO:0000259" key="13">
    <source>
        <dbReference type="PROSITE" id="PS50893"/>
    </source>
</evidence>
<dbReference type="FunFam" id="1.20.1560.10:FF:000063">
    <property type="entry name" value="Multidrug resistance protein ABC transporter"/>
    <property type="match status" value="1"/>
</dbReference>
<feature type="transmembrane region" description="Helical" evidence="12">
    <location>
        <begin position="766"/>
        <end position="788"/>
    </location>
</feature>
<evidence type="ECO:0000256" key="1">
    <source>
        <dbReference type="ARBA" id="ARBA00004128"/>
    </source>
</evidence>
<evidence type="ECO:0000256" key="8">
    <source>
        <dbReference type="ARBA" id="ARBA00022840"/>
    </source>
</evidence>
<feature type="domain" description="ABC transmembrane type-1" evidence="14">
    <location>
        <begin position="1310"/>
        <end position="1592"/>
    </location>
</feature>
<dbReference type="Proteomes" id="UP000283543">
    <property type="component" value="Unassembled WGS sequence"/>
</dbReference>
<comment type="similarity">
    <text evidence="2">Belongs to the ABC transporter superfamily. ABCC family. Conjugate transporter (TC 3.A.1.208) subfamily.</text>
</comment>
<dbReference type="InterPro" id="IPR027417">
    <property type="entry name" value="P-loop_NTPase"/>
</dbReference>
<evidence type="ECO:0000256" key="5">
    <source>
        <dbReference type="ARBA" id="ARBA00022692"/>
    </source>
</evidence>
<dbReference type="GO" id="GO:0000323">
    <property type="term" value="C:lytic vacuole"/>
    <property type="evidence" value="ECO:0007669"/>
    <property type="project" value="UniProtKB-ARBA"/>
</dbReference>
<evidence type="ECO:0000313" key="15">
    <source>
        <dbReference type="EMBL" id="RHY60586.1"/>
    </source>
</evidence>
<dbReference type="VEuPathDB" id="FungiDB:H257_15126"/>
<dbReference type="CDD" id="cd03250">
    <property type="entry name" value="ABCC_MRP_domain1"/>
    <property type="match status" value="2"/>
</dbReference>
<dbReference type="PROSITE" id="PS50893">
    <property type="entry name" value="ABC_TRANSPORTER_2"/>
    <property type="match status" value="4"/>
</dbReference>
<organism evidence="15 16">
    <name type="scientific">Aphanomyces astaci</name>
    <name type="common">Crayfish plague agent</name>
    <dbReference type="NCBI Taxonomy" id="112090"/>
    <lineage>
        <taxon>Eukaryota</taxon>
        <taxon>Sar</taxon>
        <taxon>Stramenopiles</taxon>
        <taxon>Oomycota</taxon>
        <taxon>Saprolegniomycetes</taxon>
        <taxon>Saprolegniales</taxon>
        <taxon>Verrucalvaceae</taxon>
        <taxon>Aphanomyces</taxon>
    </lineage>
</organism>
<feature type="domain" description="ABC transporter" evidence="13">
    <location>
        <begin position="1635"/>
        <end position="1858"/>
    </location>
</feature>
<keyword evidence="4" id="KW-0926">Vacuole</keyword>
<feature type="transmembrane region" description="Helical" evidence="12">
    <location>
        <begin position="959"/>
        <end position="978"/>
    </location>
</feature>
<feature type="compositionally biased region" description="Basic and acidic residues" evidence="11">
    <location>
        <begin position="1842"/>
        <end position="1855"/>
    </location>
</feature>
<feature type="transmembrane region" description="Helical" evidence="12">
    <location>
        <begin position="2107"/>
        <end position="2130"/>
    </location>
</feature>
<dbReference type="SUPFAM" id="SSF52540">
    <property type="entry name" value="P-loop containing nucleoside triphosphate hydrolases"/>
    <property type="match status" value="4"/>
</dbReference>
<comment type="caution">
    <text evidence="15">The sequence shown here is derived from an EMBL/GenBank/DDBJ whole genome shotgun (WGS) entry which is preliminary data.</text>
</comment>
<feature type="transmembrane region" description="Helical" evidence="12">
    <location>
        <begin position="94"/>
        <end position="117"/>
    </location>
</feature>
<dbReference type="EMBL" id="QUTB01004643">
    <property type="protein sequence ID" value="RHY60586.1"/>
    <property type="molecule type" value="Genomic_DNA"/>
</dbReference>
<name>A0A3R7AV94_APHAT</name>
<dbReference type="FunFam" id="1.20.1560.10:FF:000013">
    <property type="entry name" value="ABC transporter C family member 2"/>
    <property type="match status" value="1"/>
</dbReference>
<dbReference type="FunFam" id="3.40.50.300:FF:000610">
    <property type="entry name" value="Multidrug resistance-associated ABC transporter"/>
    <property type="match status" value="1"/>
</dbReference>
<dbReference type="Pfam" id="PF00664">
    <property type="entry name" value="ABC_membrane"/>
    <property type="match status" value="4"/>
</dbReference>
<keyword evidence="7" id="KW-0547">Nucleotide-binding</keyword>
<evidence type="ECO:0000256" key="12">
    <source>
        <dbReference type="SAM" id="Phobius"/>
    </source>
</evidence>
<dbReference type="PANTHER" id="PTHR24223">
    <property type="entry name" value="ATP-BINDING CASSETTE SUB-FAMILY C"/>
    <property type="match status" value="1"/>
</dbReference>
<feature type="transmembrane region" description="Helical" evidence="12">
    <location>
        <begin position="2201"/>
        <end position="2219"/>
    </location>
</feature>